<dbReference type="RefSeq" id="WP_154484988.1">
    <property type="nucleotide sequence ID" value="NZ_VULR01000022.1"/>
</dbReference>
<dbReference type="InterPro" id="IPR036188">
    <property type="entry name" value="FAD/NAD-bd_sf"/>
</dbReference>
<reference evidence="2 3" key="1">
    <citation type="submission" date="2019-08" db="EMBL/GenBank/DDBJ databases">
        <title>In-depth cultivation of the pig gut microbiome towards novel bacterial diversity and tailored functional studies.</title>
        <authorList>
            <person name="Wylensek D."/>
            <person name="Hitch T.C.A."/>
            <person name="Clavel T."/>
        </authorList>
    </citation>
    <scope>NUCLEOTIDE SEQUENCE [LARGE SCALE GENOMIC DNA]</scope>
    <source>
        <strain evidence="2 3">Med78-601-WT-4W-RMD-3</strain>
    </source>
</reference>
<evidence type="ECO:0000313" key="3">
    <source>
        <dbReference type="Proteomes" id="UP000462760"/>
    </source>
</evidence>
<sequence>MVDKDKKIGIIGAGASGLSTAYFLENKGYRNVTVLEKDTRVGGKCFTIKYKDKTYELGAMMAVPSHLNILELMNKVGMEQFSRFPSSL</sequence>
<dbReference type="EMBL" id="VULR01000022">
    <property type="protein sequence ID" value="MSS44317.1"/>
    <property type="molecule type" value="Genomic_DNA"/>
</dbReference>
<dbReference type="PRINTS" id="PR00419">
    <property type="entry name" value="ADXRDTASE"/>
</dbReference>
<dbReference type="OrthoDB" id="25353at2"/>
<gene>
    <name evidence="2" type="ORF">FYJ27_11465</name>
</gene>
<dbReference type="Proteomes" id="UP000462760">
    <property type="component" value="Unassembled WGS sequence"/>
</dbReference>
<dbReference type="AlphaFoldDB" id="A0A844FJM4"/>
<dbReference type="PANTHER" id="PTHR42923">
    <property type="entry name" value="PROTOPORPHYRINOGEN OXIDASE"/>
    <property type="match status" value="1"/>
</dbReference>
<dbReference type="SUPFAM" id="SSF51905">
    <property type="entry name" value="FAD/NAD(P)-binding domain"/>
    <property type="match status" value="1"/>
</dbReference>
<dbReference type="InterPro" id="IPR050464">
    <property type="entry name" value="Zeta_carotene_desat/Oxidored"/>
</dbReference>
<dbReference type="InterPro" id="IPR002937">
    <property type="entry name" value="Amino_oxidase"/>
</dbReference>
<name>A0A844FJM4_9FIRM</name>
<feature type="domain" description="Amine oxidase" evidence="1">
    <location>
        <begin position="16"/>
        <end position="86"/>
    </location>
</feature>
<proteinExistence type="predicted"/>
<protein>
    <submittedName>
        <fullName evidence="2">NAD(P)/FAD-dependent oxidoreductase</fullName>
    </submittedName>
</protein>
<accession>A0A844FJM4</accession>
<dbReference type="GO" id="GO:0016491">
    <property type="term" value="F:oxidoreductase activity"/>
    <property type="evidence" value="ECO:0007669"/>
    <property type="project" value="InterPro"/>
</dbReference>
<dbReference type="Gene3D" id="3.50.50.60">
    <property type="entry name" value="FAD/NAD(P)-binding domain"/>
    <property type="match status" value="1"/>
</dbReference>
<comment type="caution">
    <text evidence="2">The sequence shown here is derived from an EMBL/GenBank/DDBJ whole genome shotgun (WGS) entry which is preliminary data.</text>
</comment>
<evidence type="ECO:0000313" key="2">
    <source>
        <dbReference type="EMBL" id="MSS44317.1"/>
    </source>
</evidence>
<dbReference type="Pfam" id="PF01593">
    <property type="entry name" value="Amino_oxidase"/>
    <property type="match status" value="1"/>
</dbReference>
<organism evidence="2 3">
    <name type="scientific">Anaerosalibacter bizertensis</name>
    <dbReference type="NCBI Taxonomy" id="932217"/>
    <lineage>
        <taxon>Bacteria</taxon>
        <taxon>Bacillati</taxon>
        <taxon>Bacillota</taxon>
        <taxon>Tissierellia</taxon>
        <taxon>Tissierellales</taxon>
        <taxon>Sporanaerobacteraceae</taxon>
        <taxon>Anaerosalibacter</taxon>
    </lineage>
</organism>
<evidence type="ECO:0000259" key="1">
    <source>
        <dbReference type="Pfam" id="PF01593"/>
    </source>
</evidence>